<keyword evidence="4" id="KW-1185">Reference proteome</keyword>
<evidence type="ECO:0000313" key="3">
    <source>
        <dbReference type="EMBL" id="AKK10938.1"/>
    </source>
</evidence>
<dbReference type="OrthoDB" id="5196645at2"/>
<sequence length="238" mass="25679">MKKSCVALVALCCLLAACVAPNTLKLPDFELPSLAVPDLELPEVGGHAQLLAELRVQPDAWAEGYDRDLFGQRWSDDVRVAGGHNGCDTRNDILRRDLNPAHVRPGTYGCLVEWGTLADPYTGAIIDFERGDGQVEIDHVVPLADAWAKGASQWDELTRRDFANDPRNLLAVSAEANRSKSASDAAEWQPPHADFACRYAQLQVEVKHAYGLAVTPGELAALTRGLASCLAPGDPATL</sequence>
<proteinExistence type="predicted"/>
<dbReference type="KEGG" id="cut:CUTER_04665"/>
<reference evidence="3 4" key="1">
    <citation type="journal article" date="2015" name="Genome Announc.">
        <title>Virulence Factor Genes Detected in the Complete Genome Sequence of Corynebacterium uterequi DSM 45634, Isolated from the Uterus of a Maiden Mare.</title>
        <authorList>
            <person name="Ruckert C."/>
            <person name="Kriete M."/>
            <person name="Jaenicke S."/>
            <person name="Winkler A."/>
            <person name="Tauch A."/>
        </authorList>
    </citation>
    <scope>NUCLEOTIDE SEQUENCE [LARGE SCALE GENOMIC DNA]</scope>
    <source>
        <strain evidence="3 4">DSM 45634</strain>
    </source>
</reference>
<name>A0A0G3HG58_9CORY</name>
<gene>
    <name evidence="3" type="ORF">CUTER_04665</name>
</gene>
<dbReference type="AlphaFoldDB" id="A0A0G3HG58"/>
<dbReference type="Pfam" id="PF07510">
    <property type="entry name" value="GmrSD_C"/>
    <property type="match status" value="1"/>
</dbReference>
<protein>
    <submittedName>
        <fullName evidence="3">Putative DUF1524 family protein</fullName>
    </submittedName>
</protein>
<accession>A0A0G3HG58</accession>
<evidence type="ECO:0000313" key="4">
    <source>
        <dbReference type="Proteomes" id="UP000035548"/>
    </source>
</evidence>
<dbReference type="PROSITE" id="PS51257">
    <property type="entry name" value="PROKAR_LIPOPROTEIN"/>
    <property type="match status" value="1"/>
</dbReference>
<dbReference type="PANTHER" id="PTHR24094:SF15">
    <property type="entry name" value="AMP-DEPENDENT SYNTHETASE_LIGASE DOMAIN-CONTAINING PROTEIN-RELATED"/>
    <property type="match status" value="1"/>
</dbReference>
<feature type="signal peptide" evidence="1">
    <location>
        <begin position="1"/>
        <end position="22"/>
    </location>
</feature>
<reference evidence="4" key="2">
    <citation type="submission" date="2015-05" db="EMBL/GenBank/DDBJ databases">
        <title>Complete genome sequence of Corynebacterium uterequi DSM 45634, isolated from the uterus of a maiden mare.</title>
        <authorList>
            <person name="Ruckert C."/>
            <person name="Albersmeier A."/>
            <person name="Winkler A."/>
            <person name="Tauch A."/>
        </authorList>
    </citation>
    <scope>NUCLEOTIDE SEQUENCE [LARGE SCALE GENOMIC DNA]</scope>
    <source>
        <strain evidence="4">DSM 45634</strain>
    </source>
</reference>
<feature type="chain" id="PRO_5005184603" evidence="1">
    <location>
        <begin position="23"/>
        <end position="238"/>
    </location>
</feature>
<dbReference type="STRING" id="1072256.CUTER_04665"/>
<organism evidence="3 4">
    <name type="scientific">Corynebacterium uterequi</name>
    <dbReference type="NCBI Taxonomy" id="1072256"/>
    <lineage>
        <taxon>Bacteria</taxon>
        <taxon>Bacillati</taxon>
        <taxon>Actinomycetota</taxon>
        <taxon>Actinomycetes</taxon>
        <taxon>Mycobacteriales</taxon>
        <taxon>Corynebacteriaceae</taxon>
        <taxon>Corynebacterium</taxon>
    </lineage>
</organism>
<dbReference type="EMBL" id="CP011546">
    <property type="protein sequence ID" value="AKK10938.1"/>
    <property type="molecule type" value="Genomic_DNA"/>
</dbReference>
<dbReference type="InterPro" id="IPR011089">
    <property type="entry name" value="GmrSD_C"/>
</dbReference>
<evidence type="ECO:0000256" key="1">
    <source>
        <dbReference type="SAM" id="SignalP"/>
    </source>
</evidence>
<dbReference type="PANTHER" id="PTHR24094">
    <property type="entry name" value="SECRETED PROTEIN"/>
    <property type="match status" value="1"/>
</dbReference>
<dbReference type="PATRIC" id="fig|1072256.5.peg.927"/>
<keyword evidence="1" id="KW-0732">Signal</keyword>
<evidence type="ECO:0000259" key="2">
    <source>
        <dbReference type="Pfam" id="PF07510"/>
    </source>
</evidence>
<dbReference type="Proteomes" id="UP000035548">
    <property type="component" value="Chromosome"/>
</dbReference>
<feature type="domain" description="GmrSD restriction endonucleases C-terminal" evidence="2">
    <location>
        <begin position="88"/>
        <end position="217"/>
    </location>
</feature>